<reference evidence="2 3" key="1">
    <citation type="submission" date="2014-03" db="EMBL/GenBank/DDBJ databases">
        <title>Draft genome sequence of the novel thermoacidophilic archaea Acidianus copahuensis ALE1 strain, isolated from Copahue volcanic area in Neuquen Argentina.</title>
        <authorList>
            <person name="Urbieta M.S."/>
            <person name="Rascovan N."/>
            <person name="Castro C."/>
            <person name="Revale S."/>
            <person name="Giaveno M.A."/>
            <person name="Vazquez M.P."/>
            <person name="Donati E.R."/>
        </authorList>
    </citation>
    <scope>NUCLEOTIDE SEQUENCE [LARGE SCALE GENOMIC DNA]</scope>
    <source>
        <strain evidence="2 3">ALE1</strain>
    </source>
</reference>
<proteinExistence type="predicted"/>
<accession>A0A031LPM6</accession>
<dbReference type="CDD" id="cd00090">
    <property type="entry name" value="HTH_ARSR"/>
    <property type="match status" value="1"/>
</dbReference>
<dbReference type="Proteomes" id="UP000024332">
    <property type="component" value="Unassembled WGS sequence"/>
</dbReference>
<dbReference type="InterPro" id="IPR036390">
    <property type="entry name" value="WH_DNA-bd_sf"/>
</dbReference>
<name>A0A031LPM6_9CREN</name>
<organism evidence="2 3">
    <name type="scientific">Candidatus Acidianus copahuensis</name>
    <dbReference type="NCBI Taxonomy" id="1160895"/>
    <lineage>
        <taxon>Archaea</taxon>
        <taxon>Thermoproteota</taxon>
        <taxon>Thermoprotei</taxon>
        <taxon>Sulfolobales</taxon>
        <taxon>Sulfolobaceae</taxon>
        <taxon>Acidianus</taxon>
    </lineage>
</organism>
<dbReference type="EMBL" id="JFZT01000039">
    <property type="protein sequence ID" value="EZQ07042.1"/>
    <property type="molecule type" value="Genomic_DNA"/>
</dbReference>
<evidence type="ECO:0000313" key="2">
    <source>
        <dbReference type="EMBL" id="EZQ07042.1"/>
    </source>
</evidence>
<dbReference type="Pfam" id="PF03551">
    <property type="entry name" value="PadR"/>
    <property type="match status" value="1"/>
</dbReference>
<gene>
    <name evidence="2" type="ORF">CM19_06705</name>
</gene>
<sequence length="131" mass="15052">MNYGRGLRYIILHLLLVKGPMTGAEIMDEVERNSLGVWRPSPGSVYPMIRNLESEGLIKVVRSEGTKKYYGITDKGREATQFVSKQKRIEDVITELESLVDYILDNWDNVLPEGKDRLKKIEEKLSIVLRT</sequence>
<dbReference type="AlphaFoldDB" id="A0A031LPM6"/>
<evidence type="ECO:0000259" key="1">
    <source>
        <dbReference type="Pfam" id="PF03551"/>
    </source>
</evidence>
<keyword evidence="3" id="KW-1185">Reference proteome</keyword>
<dbReference type="InterPro" id="IPR005149">
    <property type="entry name" value="Tscrpt_reg_PadR_N"/>
</dbReference>
<comment type="caution">
    <text evidence="2">The sequence shown here is derived from an EMBL/GenBank/DDBJ whole genome shotgun (WGS) entry which is preliminary data.</text>
</comment>
<feature type="domain" description="Transcription regulator PadR N-terminal" evidence="1">
    <location>
        <begin position="11"/>
        <end position="80"/>
    </location>
</feature>
<protein>
    <submittedName>
        <fullName evidence="2">PadR family transcriptional regulator</fullName>
    </submittedName>
</protein>
<dbReference type="SUPFAM" id="SSF46785">
    <property type="entry name" value="Winged helix' DNA-binding domain"/>
    <property type="match status" value="1"/>
</dbReference>
<dbReference type="PANTHER" id="PTHR43252">
    <property type="entry name" value="TRANSCRIPTIONAL REGULATOR YQJI"/>
    <property type="match status" value="1"/>
</dbReference>
<dbReference type="InterPro" id="IPR011991">
    <property type="entry name" value="ArsR-like_HTH"/>
</dbReference>
<evidence type="ECO:0000313" key="3">
    <source>
        <dbReference type="Proteomes" id="UP000024332"/>
    </source>
</evidence>
<dbReference type="PANTHER" id="PTHR43252:SF5">
    <property type="entry name" value="TRANSCRIPTIONAL REGULATOR, PADR-LIKE FAMILY"/>
    <property type="match status" value="1"/>
</dbReference>
<dbReference type="RefSeq" id="WP_048099559.1">
    <property type="nucleotide sequence ID" value="NZ_JFZT01000039.1"/>
</dbReference>
<dbReference type="InterPro" id="IPR036388">
    <property type="entry name" value="WH-like_DNA-bd_sf"/>
</dbReference>
<dbReference type="Gene3D" id="1.10.10.10">
    <property type="entry name" value="Winged helix-like DNA-binding domain superfamily/Winged helix DNA-binding domain"/>
    <property type="match status" value="1"/>
</dbReference>